<dbReference type="NCBIfam" id="TIGR00229">
    <property type="entry name" value="sensory_box"/>
    <property type="match status" value="2"/>
</dbReference>
<feature type="modified residue" description="4-aspartylphosphate" evidence="19">
    <location>
        <position position="1074"/>
    </location>
</feature>
<proteinExistence type="predicted"/>
<dbReference type="PRINTS" id="PR00344">
    <property type="entry name" value="BCTRLSENSOR"/>
</dbReference>
<dbReference type="PROSITE" id="PS50110">
    <property type="entry name" value="RESPONSE_REGULATORY"/>
    <property type="match status" value="1"/>
</dbReference>
<evidence type="ECO:0000256" key="16">
    <source>
        <dbReference type="ARBA" id="ARBA00068150"/>
    </source>
</evidence>
<dbReference type="InterPro" id="IPR042240">
    <property type="entry name" value="CHASE_sf"/>
</dbReference>
<evidence type="ECO:0000256" key="1">
    <source>
        <dbReference type="ARBA" id="ARBA00000085"/>
    </source>
</evidence>
<comment type="function">
    <text evidence="14">Putative oxygen sensor; modulates the activity of FixJ, a transcriptional activator of nitrogen fixation fixK gene. FixL probably acts as a kinase that phosphorylates FixJ.</text>
</comment>
<dbReference type="Pfam" id="PF01627">
    <property type="entry name" value="Hpt"/>
    <property type="match status" value="1"/>
</dbReference>
<dbReference type="Pfam" id="PF08447">
    <property type="entry name" value="PAS_3"/>
    <property type="match status" value="1"/>
</dbReference>
<evidence type="ECO:0000256" key="3">
    <source>
        <dbReference type="ARBA" id="ARBA00012438"/>
    </source>
</evidence>
<feature type="domain" description="HPt" evidence="26">
    <location>
        <begin position="1162"/>
        <end position="1255"/>
    </location>
</feature>
<dbReference type="InterPro" id="IPR004358">
    <property type="entry name" value="Sig_transdc_His_kin-like_C"/>
</dbReference>
<keyword evidence="12" id="KW-0902">Two-component regulatory system</keyword>
<comment type="subcellular location">
    <subcellularLocation>
        <location evidence="2">Cell membrane</location>
        <topology evidence="2">Multi-pass membrane protein</topology>
    </subcellularLocation>
</comment>
<dbReference type="Pfam" id="PF03924">
    <property type="entry name" value="CHASE"/>
    <property type="match status" value="1"/>
</dbReference>
<dbReference type="PROSITE" id="PS50894">
    <property type="entry name" value="HPT"/>
    <property type="match status" value="1"/>
</dbReference>
<dbReference type="InterPro" id="IPR003661">
    <property type="entry name" value="HisK_dim/P_dom"/>
</dbReference>
<dbReference type="InterPro" id="IPR011006">
    <property type="entry name" value="CheY-like_superfamily"/>
</dbReference>
<evidence type="ECO:0000256" key="14">
    <source>
        <dbReference type="ARBA" id="ARBA00059827"/>
    </source>
</evidence>
<feature type="domain" description="CHASE" evidence="25">
    <location>
        <begin position="144"/>
        <end position="295"/>
    </location>
</feature>
<dbReference type="InterPro" id="IPR036890">
    <property type="entry name" value="HATPase_C_sf"/>
</dbReference>
<dbReference type="InterPro" id="IPR013655">
    <property type="entry name" value="PAS_fold_3"/>
</dbReference>
<evidence type="ECO:0000256" key="7">
    <source>
        <dbReference type="ARBA" id="ARBA00022692"/>
    </source>
</evidence>
<keyword evidence="6" id="KW-0808">Transferase</keyword>
<keyword evidence="9 27" id="KW-0418">Kinase</keyword>
<dbReference type="SMART" id="SM01079">
    <property type="entry name" value="CHASE"/>
    <property type="match status" value="1"/>
</dbReference>
<dbReference type="PROSITE" id="PS50112">
    <property type="entry name" value="PAS"/>
    <property type="match status" value="2"/>
</dbReference>
<dbReference type="STRING" id="357804.Ping_0484"/>
<dbReference type="PROSITE" id="PS50839">
    <property type="entry name" value="CHASE"/>
    <property type="match status" value="1"/>
</dbReference>
<dbReference type="SMART" id="SM00387">
    <property type="entry name" value="HATPase_c"/>
    <property type="match status" value="1"/>
</dbReference>
<evidence type="ECO:0000256" key="20">
    <source>
        <dbReference type="SAM" id="Phobius"/>
    </source>
</evidence>
<comment type="subunit">
    <text evidence="15">At low DSF concentrations, interacts with RpfF.</text>
</comment>
<dbReference type="CDD" id="cd16922">
    <property type="entry name" value="HATPase_EvgS-ArcB-TorS-like"/>
    <property type="match status" value="1"/>
</dbReference>
<dbReference type="Gene3D" id="3.30.565.10">
    <property type="entry name" value="Histidine kinase-like ATPase, C-terminal domain"/>
    <property type="match status" value="1"/>
</dbReference>
<protein>
    <recommendedName>
        <fullName evidence="17">Sensor protein FixL</fullName>
        <ecNumber evidence="3">2.7.13.3</ecNumber>
    </recommendedName>
    <alternativeName>
        <fullName evidence="16">Sensory/regulatory protein RpfC</fullName>
    </alternativeName>
</protein>
<dbReference type="HOGENOM" id="CLU_000445_56_1_6"/>
<dbReference type="InterPro" id="IPR006189">
    <property type="entry name" value="CHASE_dom"/>
</dbReference>
<dbReference type="FunFam" id="1.10.287.130:FF:000002">
    <property type="entry name" value="Two-component osmosensing histidine kinase"/>
    <property type="match status" value="1"/>
</dbReference>
<feature type="transmembrane region" description="Helical" evidence="20">
    <location>
        <begin position="312"/>
        <end position="333"/>
    </location>
</feature>
<keyword evidence="13 20" id="KW-0472">Membrane</keyword>
<reference evidence="27 28" key="1">
    <citation type="submission" date="2007-01" db="EMBL/GenBank/DDBJ databases">
        <title>Complete sequence of Psychromonas ingrahamii 37.</title>
        <authorList>
            <consortium name="US DOE Joint Genome Institute"/>
            <person name="Copeland A."/>
            <person name="Lucas S."/>
            <person name="Lapidus A."/>
            <person name="Barry K."/>
            <person name="Detter J.C."/>
            <person name="Glavina del Rio T."/>
            <person name="Hammon N."/>
            <person name="Israni S."/>
            <person name="Dalin E."/>
            <person name="Tice H."/>
            <person name="Pitluck S."/>
            <person name="Thompson L.S."/>
            <person name="Brettin T."/>
            <person name="Bruce D."/>
            <person name="Han C."/>
            <person name="Tapia R."/>
            <person name="Schmutz J."/>
            <person name="Larimer F."/>
            <person name="Land M."/>
            <person name="Hauser L."/>
            <person name="Kyrpides N."/>
            <person name="Ivanova N."/>
            <person name="Staley J."/>
            <person name="Richardson P."/>
        </authorList>
    </citation>
    <scope>NUCLEOTIDE SEQUENCE [LARGE SCALE GENOMIC DNA]</scope>
    <source>
        <strain evidence="27 28">37</strain>
    </source>
</reference>
<keyword evidence="11 20" id="KW-1133">Transmembrane helix</keyword>
<dbReference type="FunFam" id="3.30.450.20:FF:000060">
    <property type="entry name" value="Sensor protein FixL"/>
    <property type="match status" value="1"/>
</dbReference>
<dbReference type="PROSITE" id="PS50109">
    <property type="entry name" value="HIS_KIN"/>
    <property type="match status" value="1"/>
</dbReference>
<keyword evidence="28" id="KW-1185">Reference proteome</keyword>
<dbReference type="SUPFAM" id="SSF47384">
    <property type="entry name" value="Homodimeric domain of signal transducing histidine kinase"/>
    <property type="match status" value="1"/>
</dbReference>
<keyword evidence="7 20" id="KW-0812">Transmembrane</keyword>
<evidence type="ECO:0000259" key="21">
    <source>
        <dbReference type="PROSITE" id="PS50109"/>
    </source>
</evidence>
<dbReference type="GO" id="GO:0005886">
    <property type="term" value="C:plasma membrane"/>
    <property type="evidence" value="ECO:0007669"/>
    <property type="project" value="UniProtKB-SubCell"/>
</dbReference>
<dbReference type="OrthoDB" id="9810730at2"/>
<accession>A1SS75</accession>
<dbReference type="SUPFAM" id="SSF47226">
    <property type="entry name" value="Histidine-containing phosphotransfer domain, HPT domain"/>
    <property type="match status" value="1"/>
</dbReference>
<dbReference type="FunFam" id="3.30.565.10:FF:000010">
    <property type="entry name" value="Sensor histidine kinase RcsC"/>
    <property type="match status" value="1"/>
</dbReference>
<dbReference type="InterPro" id="IPR001610">
    <property type="entry name" value="PAC"/>
</dbReference>
<dbReference type="SMART" id="SM00448">
    <property type="entry name" value="REC"/>
    <property type="match status" value="1"/>
</dbReference>
<dbReference type="Gene3D" id="3.40.50.2300">
    <property type="match status" value="1"/>
</dbReference>
<sequence length="1255" mass="138747">MKITKYFHFNLAAAMPLLTLLITFFMTYVAFNTAKIELKKNTQTYFDFRVREAISLINNRMHIYQQVLYGASGLFIASNNIEREEFKKYIATLNLTKNYPGIQGVGFSLIIPSTITQHVASIRSEGFPEYTIWPKGQGDISTAIIYLEPLVDRNLRAFGYDMFSESVRHAAMQKAIDTGLPQLSGKIKLVQETGKQDQAGFLMYVPIYQNGTNNDTLAERQAHILGWVYSPFRMNDLMEGLFGERANDMDIQIFDGETMSNEALLYDSSAVNVATTNEFEATRILHIADHPWTVQIRPLDSMTSRIRAVSPNLVASIGIILSVFFTVLIWFLVSGRERAINTARYINKELSIERQRLSDIIDATNSGTWQWNIQTGEAFFNDHWPRVLGYELSELGPTSFETWLKFIHPEDKELSIKRLQKHLSGELDYYEYETRMRHKKGGWVWVLARGKVTTWTADGKPLLMCGTHQDITKQKFATEQLQDSAALIEAILNTVVDGIITINEYGIVESINPAAEHIFGYSATEVIGHNITMLMPESYRSQHDGYIEHFNITGEAKIVGIDRIIEGKRKNGSIFPMELGVSKVLLGEKKLFASVVRDITEQKRAKQALISAKTEAEKANLAKSQFLAAMSHEIRTPMNGVIGMVDVLQQSSLKGFQVDMVDTIRDSAFSLLSIIEDILDFSKIEAGKLDIEYAPMAVAEVVEKACFMLAHLAEKKKVELTLFTDPAIPDITLGDANRLRQIVVNLTNNAIKFSSGSDRPGRVSVQALMTDPTMLEIRVIDNGIGMNESALSKLFMPFYQADVTTTRRFGGTGLGITIARNLVQLMGGEITVQSTLNKGSIFSVHLPLEAITDIDLEQPQPEAWTGITPDLFTGLSCLVIGDSEGLADHLAAYLSAAGAVVNQSPSLAVAQKQAVTTTSGLSVWLVDASNNPPSSEELRLIASAQPEQAIRFVIIGRGKRRCPRWQDIDLSVVVDGNVLMRQTVLQAVAIAAGLAEPEVERLHVGKGEQSFVAPLRSDALAQGRLILVADDNQINQKVIVQQLALLGFAADITSNGIEALAHSHSGDYALLLTDLHMPKMDGYELTAAIRAEENDHRHLPIIAITANALKGEAQHCLDVGMDDYISKPVPLESLMVILEKWLPLAAAKPVDVSVLTALVGDDPEIIKDFLQHFNDSATMIATELTTACANGEVVQAQAAAHKLKSSSRAVGAMVLGELCEEIELAAKANQLEALTVLKLRFEVEMATVKKYLDKL</sequence>
<dbReference type="Gene3D" id="1.20.120.160">
    <property type="entry name" value="HPT domain"/>
    <property type="match status" value="1"/>
</dbReference>
<dbReference type="Proteomes" id="UP000000639">
    <property type="component" value="Chromosome"/>
</dbReference>
<dbReference type="eggNOG" id="COG3614">
    <property type="taxonomic scope" value="Bacteria"/>
</dbReference>
<feature type="domain" description="PAS" evidence="23">
    <location>
        <begin position="484"/>
        <end position="538"/>
    </location>
</feature>
<dbReference type="InterPro" id="IPR036641">
    <property type="entry name" value="HPT_dom_sf"/>
</dbReference>
<dbReference type="Pfam" id="PF02518">
    <property type="entry name" value="HATPase_c"/>
    <property type="match status" value="1"/>
</dbReference>
<evidence type="ECO:0000313" key="28">
    <source>
        <dbReference type="Proteomes" id="UP000000639"/>
    </source>
</evidence>
<dbReference type="SMART" id="SM00086">
    <property type="entry name" value="PAC"/>
    <property type="match status" value="2"/>
</dbReference>
<dbReference type="InterPro" id="IPR005467">
    <property type="entry name" value="His_kinase_dom"/>
</dbReference>
<keyword evidence="5 19" id="KW-0597">Phosphoprotein</keyword>
<dbReference type="Pfam" id="PF13426">
    <property type="entry name" value="PAS_9"/>
    <property type="match status" value="1"/>
</dbReference>
<feature type="domain" description="PAC" evidence="24">
    <location>
        <begin position="430"/>
        <end position="483"/>
    </location>
</feature>
<name>A1SS75_PSYIN</name>
<evidence type="ECO:0000259" key="24">
    <source>
        <dbReference type="PROSITE" id="PS50113"/>
    </source>
</evidence>
<keyword evidence="10" id="KW-0067">ATP-binding</keyword>
<dbReference type="KEGG" id="pin:Ping_0484"/>
<evidence type="ECO:0000313" key="27">
    <source>
        <dbReference type="EMBL" id="ABM02340.1"/>
    </source>
</evidence>
<comment type="catalytic activity">
    <reaction evidence="1">
        <text>ATP + protein L-histidine = ADP + protein N-phospho-L-histidine.</text>
        <dbReference type="EC" id="2.7.13.3"/>
    </reaction>
</comment>
<dbReference type="SUPFAM" id="SSF55785">
    <property type="entry name" value="PYP-like sensor domain (PAS domain)"/>
    <property type="match status" value="2"/>
</dbReference>
<evidence type="ECO:0000256" key="8">
    <source>
        <dbReference type="ARBA" id="ARBA00022741"/>
    </source>
</evidence>
<dbReference type="InterPro" id="IPR001789">
    <property type="entry name" value="Sig_transdc_resp-reg_receiver"/>
</dbReference>
<feature type="transmembrane region" description="Helical" evidence="20">
    <location>
        <begin position="6"/>
        <end position="31"/>
    </location>
</feature>
<dbReference type="InterPro" id="IPR036097">
    <property type="entry name" value="HisK_dim/P_sf"/>
</dbReference>
<feature type="domain" description="Histidine kinase" evidence="21">
    <location>
        <begin position="629"/>
        <end position="850"/>
    </location>
</feature>
<dbReference type="PANTHER" id="PTHR45339">
    <property type="entry name" value="HYBRID SIGNAL TRANSDUCTION HISTIDINE KINASE J"/>
    <property type="match status" value="1"/>
</dbReference>
<dbReference type="EMBL" id="CP000510">
    <property type="protein sequence ID" value="ABM02340.1"/>
    <property type="molecule type" value="Genomic_DNA"/>
</dbReference>
<dbReference type="InterPro" id="IPR035965">
    <property type="entry name" value="PAS-like_dom_sf"/>
</dbReference>
<evidence type="ECO:0000256" key="13">
    <source>
        <dbReference type="ARBA" id="ARBA00023136"/>
    </source>
</evidence>
<dbReference type="PROSITE" id="PS50113">
    <property type="entry name" value="PAC"/>
    <property type="match status" value="1"/>
</dbReference>
<dbReference type="AlphaFoldDB" id="A1SS75"/>
<dbReference type="eggNOG" id="COG2198">
    <property type="taxonomic scope" value="Bacteria"/>
</dbReference>
<dbReference type="SMART" id="SM00388">
    <property type="entry name" value="HisKA"/>
    <property type="match status" value="1"/>
</dbReference>
<feature type="domain" description="Response regulatory" evidence="22">
    <location>
        <begin position="1025"/>
        <end position="1142"/>
    </location>
</feature>
<dbReference type="CDD" id="cd00130">
    <property type="entry name" value="PAS"/>
    <property type="match status" value="2"/>
</dbReference>
<evidence type="ECO:0000259" key="23">
    <source>
        <dbReference type="PROSITE" id="PS50112"/>
    </source>
</evidence>
<dbReference type="SMART" id="SM00091">
    <property type="entry name" value="PAS"/>
    <property type="match status" value="2"/>
</dbReference>
<evidence type="ECO:0000256" key="11">
    <source>
        <dbReference type="ARBA" id="ARBA00022989"/>
    </source>
</evidence>
<evidence type="ECO:0000256" key="6">
    <source>
        <dbReference type="ARBA" id="ARBA00022679"/>
    </source>
</evidence>
<evidence type="ECO:0000259" key="22">
    <source>
        <dbReference type="PROSITE" id="PS50110"/>
    </source>
</evidence>
<evidence type="ECO:0000256" key="4">
    <source>
        <dbReference type="ARBA" id="ARBA00022475"/>
    </source>
</evidence>
<dbReference type="InterPro" id="IPR000700">
    <property type="entry name" value="PAS-assoc_C"/>
</dbReference>
<dbReference type="InterPro" id="IPR000014">
    <property type="entry name" value="PAS"/>
</dbReference>
<dbReference type="Pfam" id="PF00512">
    <property type="entry name" value="HisKA"/>
    <property type="match status" value="1"/>
</dbReference>
<evidence type="ECO:0000256" key="18">
    <source>
        <dbReference type="PROSITE-ProRule" id="PRU00110"/>
    </source>
</evidence>
<evidence type="ECO:0000259" key="25">
    <source>
        <dbReference type="PROSITE" id="PS50839"/>
    </source>
</evidence>
<evidence type="ECO:0000256" key="17">
    <source>
        <dbReference type="ARBA" id="ARBA00070616"/>
    </source>
</evidence>
<evidence type="ECO:0000256" key="19">
    <source>
        <dbReference type="PROSITE-ProRule" id="PRU00169"/>
    </source>
</evidence>
<dbReference type="RefSeq" id="WP_011768899.1">
    <property type="nucleotide sequence ID" value="NC_008709.1"/>
</dbReference>
<keyword evidence="4" id="KW-1003">Cell membrane</keyword>
<dbReference type="GO" id="GO:0000155">
    <property type="term" value="F:phosphorelay sensor kinase activity"/>
    <property type="evidence" value="ECO:0007669"/>
    <property type="project" value="InterPro"/>
</dbReference>
<dbReference type="Gene3D" id="1.10.287.130">
    <property type="match status" value="1"/>
</dbReference>
<feature type="domain" description="PAS" evidence="23">
    <location>
        <begin position="353"/>
        <end position="426"/>
    </location>
</feature>
<evidence type="ECO:0000256" key="12">
    <source>
        <dbReference type="ARBA" id="ARBA00023012"/>
    </source>
</evidence>
<dbReference type="SUPFAM" id="SSF52172">
    <property type="entry name" value="CheY-like"/>
    <property type="match status" value="1"/>
</dbReference>
<dbReference type="PANTHER" id="PTHR45339:SF1">
    <property type="entry name" value="HYBRID SIGNAL TRANSDUCTION HISTIDINE KINASE J"/>
    <property type="match status" value="1"/>
</dbReference>
<dbReference type="CDD" id="cd00082">
    <property type="entry name" value="HisKA"/>
    <property type="match status" value="1"/>
</dbReference>
<evidence type="ECO:0000256" key="5">
    <source>
        <dbReference type="ARBA" id="ARBA00022553"/>
    </source>
</evidence>
<evidence type="ECO:0000256" key="2">
    <source>
        <dbReference type="ARBA" id="ARBA00004651"/>
    </source>
</evidence>
<evidence type="ECO:0000256" key="15">
    <source>
        <dbReference type="ARBA" id="ARBA00064003"/>
    </source>
</evidence>
<dbReference type="InterPro" id="IPR008207">
    <property type="entry name" value="Sig_transdc_His_kin_Hpt_dom"/>
</dbReference>
<organism evidence="27 28">
    <name type="scientific">Psychromonas ingrahamii (strain DSM 17664 / CCUG 51855 / 37)</name>
    <dbReference type="NCBI Taxonomy" id="357804"/>
    <lineage>
        <taxon>Bacteria</taxon>
        <taxon>Pseudomonadati</taxon>
        <taxon>Pseudomonadota</taxon>
        <taxon>Gammaproteobacteria</taxon>
        <taxon>Alteromonadales</taxon>
        <taxon>Psychromonadaceae</taxon>
        <taxon>Psychromonas</taxon>
    </lineage>
</organism>
<dbReference type="eggNOG" id="COG2205">
    <property type="taxonomic scope" value="Bacteria"/>
</dbReference>
<dbReference type="Gene3D" id="3.30.450.350">
    <property type="entry name" value="CHASE domain"/>
    <property type="match status" value="1"/>
</dbReference>
<dbReference type="EC" id="2.7.13.3" evidence="3"/>
<dbReference type="eggNOG" id="COG0784">
    <property type="taxonomic scope" value="Bacteria"/>
</dbReference>
<keyword evidence="8" id="KW-0547">Nucleotide-binding</keyword>
<dbReference type="InterPro" id="IPR003594">
    <property type="entry name" value="HATPase_dom"/>
</dbReference>
<evidence type="ECO:0000256" key="10">
    <source>
        <dbReference type="ARBA" id="ARBA00022840"/>
    </source>
</evidence>
<dbReference type="GO" id="GO:0005524">
    <property type="term" value="F:ATP binding"/>
    <property type="evidence" value="ECO:0007669"/>
    <property type="project" value="UniProtKB-KW"/>
</dbReference>
<evidence type="ECO:0000256" key="9">
    <source>
        <dbReference type="ARBA" id="ARBA00022777"/>
    </source>
</evidence>
<gene>
    <name evidence="27" type="ordered locus">Ping_0484</name>
</gene>
<dbReference type="CDD" id="cd00088">
    <property type="entry name" value="HPT"/>
    <property type="match status" value="1"/>
</dbReference>
<dbReference type="CDD" id="cd17546">
    <property type="entry name" value="REC_hyHK_CKI1_RcsC-like"/>
    <property type="match status" value="1"/>
</dbReference>
<dbReference type="eggNOG" id="COG2202">
    <property type="taxonomic scope" value="Bacteria"/>
</dbReference>
<evidence type="ECO:0000259" key="26">
    <source>
        <dbReference type="PROSITE" id="PS50894"/>
    </source>
</evidence>
<feature type="modified residue" description="Phosphohistidine" evidence="18">
    <location>
        <position position="1201"/>
    </location>
</feature>
<dbReference type="Pfam" id="PF00072">
    <property type="entry name" value="Response_reg"/>
    <property type="match status" value="1"/>
</dbReference>
<dbReference type="Gene3D" id="3.30.450.20">
    <property type="entry name" value="PAS domain"/>
    <property type="match status" value="2"/>
</dbReference>
<dbReference type="SUPFAM" id="SSF55874">
    <property type="entry name" value="ATPase domain of HSP90 chaperone/DNA topoisomerase II/histidine kinase"/>
    <property type="match status" value="1"/>
</dbReference>